<dbReference type="InterPro" id="IPR000866">
    <property type="entry name" value="AhpC/TSA"/>
</dbReference>
<gene>
    <name evidence="3" type="ORF">B1A_21982</name>
</gene>
<dbReference type="Pfam" id="PF00578">
    <property type="entry name" value="AhpC-TSA"/>
    <property type="match status" value="1"/>
</dbReference>
<dbReference type="InterPro" id="IPR036249">
    <property type="entry name" value="Thioredoxin-like_sf"/>
</dbReference>
<feature type="region of interest" description="Disordered" evidence="1">
    <location>
        <begin position="1"/>
        <end position="24"/>
    </location>
</feature>
<dbReference type="SUPFAM" id="SSF52833">
    <property type="entry name" value="Thioredoxin-like"/>
    <property type="match status" value="1"/>
</dbReference>
<name>T0XZ24_9ZZZZ</name>
<reference evidence="3" key="1">
    <citation type="submission" date="2013-08" db="EMBL/GenBank/DDBJ databases">
        <authorList>
            <person name="Mendez C."/>
            <person name="Richter M."/>
            <person name="Ferrer M."/>
            <person name="Sanchez J."/>
        </authorList>
    </citation>
    <scope>NUCLEOTIDE SEQUENCE</scope>
</reference>
<dbReference type="Gene3D" id="3.40.30.10">
    <property type="entry name" value="Glutaredoxin"/>
    <property type="match status" value="1"/>
</dbReference>
<protein>
    <submittedName>
        <fullName evidence="3">Alkyl hydroperoxide reductase/ Thiol specific antioxidant/ Mal allergen</fullName>
    </submittedName>
</protein>
<organism evidence="3">
    <name type="scientific">mine drainage metagenome</name>
    <dbReference type="NCBI Taxonomy" id="410659"/>
    <lineage>
        <taxon>unclassified sequences</taxon>
        <taxon>metagenomes</taxon>
        <taxon>ecological metagenomes</taxon>
    </lineage>
</organism>
<dbReference type="GO" id="GO:0016209">
    <property type="term" value="F:antioxidant activity"/>
    <property type="evidence" value="ECO:0007669"/>
    <property type="project" value="InterPro"/>
</dbReference>
<comment type="caution">
    <text evidence="3">The sequence shown here is derived from an EMBL/GenBank/DDBJ whole genome shotgun (WGS) entry which is preliminary data.</text>
</comment>
<sequence>GVHFANGSSGSAISTSAASPTVGSSAPNGTFATLAGQTTDIASLRGQPTLLWFVSTWCSSCQAGTQSMAQNLAALRSDGVHVTEVELYQDLGQSGPSMGSFAKALAGTEYGNPDWTFGVSSA</sequence>
<accession>T0XZ24</accession>
<dbReference type="AlphaFoldDB" id="T0XZ24"/>
<feature type="domain" description="Alkyl hydroperoxide reductase subunit C/ Thiol specific antioxidant" evidence="2">
    <location>
        <begin position="22"/>
        <end position="86"/>
    </location>
</feature>
<evidence type="ECO:0000259" key="2">
    <source>
        <dbReference type="Pfam" id="PF00578"/>
    </source>
</evidence>
<feature type="non-terminal residue" evidence="3">
    <location>
        <position position="122"/>
    </location>
</feature>
<dbReference type="EMBL" id="AUZX01016250">
    <property type="protein sequence ID" value="EQD26143.1"/>
    <property type="molecule type" value="Genomic_DNA"/>
</dbReference>
<evidence type="ECO:0000313" key="3">
    <source>
        <dbReference type="EMBL" id="EQD26143.1"/>
    </source>
</evidence>
<evidence type="ECO:0000256" key="1">
    <source>
        <dbReference type="SAM" id="MobiDB-lite"/>
    </source>
</evidence>
<reference evidence="3" key="2">
    <citation type="journal article" date="2014" name="ISME J.">
        <title>Microbial stratification in low pH oxic and suboxic macroscopic growths along an acid mine drainage.</title>
        <authorList>
            <person name="Mendez-Garcia C."/>
            <person name="Mesa V."/>
            <person name="Sprenger R.R."/>
            <person name="Richter M."/>
            <person name="Diez M.S."/>
            <person name="Solano J."/>
            <person name="Bargiela R."/>
            <person name="Golyshina O.V."/>
            <person name="Manteca A."/>
            <person name="Ramos J.L."/>
            <person name="Gallego J.R."/>
            <person name="Llorente I."/>
            <person name="Martins Dos Santos V.A."/>
            <person name="Jensen O.N."/>
            <person name="Pelaez A.I."/>
            <person name="Sanchez J."/>
            <person name="Ferrer M."/>
        </authorList>
    </citation>
    <scope>NUCLEOTIDE SEQUENCE</scope>
</reference>
<proteinExistence type="predicted"/>
<feature type="non-terminal residue" evidence="3">
    <location>
        <position position="1"/>
    </location>
</feature>
<dbReference type="GO" id="GO:0016491">
    <property type="term" value="F:oxidoreductase activity"/>
    <property type="evidence" value="ECO:0007669"/>
    <property type="project" value="InterPro"/>
</dbReference>
<feature type="compositionally biased region" description="Low complexity" evidence="1">
    <location>
        <begin position="1"/>
        <end position="19"/>
    </location>
</feature>